<keyword evidence="2" id="KW-1185">Reference proteome</keyword>
<evidence type="ECO:0000313" key="1">
    <source>
        <dbReference type="EMBL" id="GIQ84791.1"/>
    </source>
</evidence>
<organism evidence="1 2">
    <name type="scientific">Kipferlia bialata</name>
    <dbReference type="NCBI Taxonomy" id="797122"/>
    <lineage>
        <taxon>Eukaryota</taxon>
        <taxon>Metamonada</taxon>
        <taxon>Carpediemonas-like organisms</taxon>
        <taxon>Kipferlia</taxon>
    </lineage>
</organism>
<dbReference type="InterPro" id="IPR011043">
    <property type="entry name" value="Gal_Oxase/kelch_b-propeller"/>
</dbReference>
<proteinExistence type="predicted"/>
<dbReference type="AlphaFoldDB" id="A0A9K3GJS2"/>
<evidence type="ECO:0000313" key="2">
    <source>
        <dbReference type="Proteomes" id="UP000265618"/>
    </source>
</evidence>
<protein>
    <submittedName>
        <fullName evidence="1">Uncharacterized protein</fullName>
    </submittedName>
</protein>
<sequence length="256" mass="28847">MPSPQELLNDYAICEQDIVVMEGYVIVTDKSCCEMHMLDLETGAFTKIWELEEGQDANSASMVTMGGKLIKIEDLCWREPGATECTIKIRMDSFDPTCPADGWTSIPLPDDAPKYQRRARVVGDTLCMMGVTDPRGREFAIYTYTMEAGWGRIFAAPDFIFSMDSVGSHLLAFTDYKGERPEGETGEDMDLFAYDLSADEASSGWVWWGRLPGFRVTYNTTYLGENRFYVVAENCLQPAEKGEVFSRFYLAVKPPQ</sequence>
<gene>
    <name evidence="1" type="ORF">KIPB_006352</name>
</gene>
<accession>A0A9K3GJS2</accession>
<comment type="caution">
    <text evidence="1">The sequence shown here is derived from an EMBL/GenBank/DDBJ whole genome shotgun (WGS) entry which is preliminary data.</text>
</comment>
<dbReference type="EMBL" id="BDIP01001625">
    <property type="protein sequence ID" value="GIQ84791.1"/>
    <property type="molecule type" value="Genomic_DNA"/>
</dbReference>
<name>A0A9K3GJS2_9EUKA</name>
<dbReference type="SUPFAM" id="SSF50965">
    <property type="entry name" value="Galactose oxidase, central domain"/>
    <property type="match status" value="1"/>
</dbReference>
<reference evidence="1 2" key="1">
    <citation type="journal article" date="2018" name="PLoS ONE">
        <title>The draft genome of Kipferlia bialata reveals reductive genome evolution in fornicate parasites.</title>
        <authorList>
            <person name="Tanifuji G."/>
            <person name="Takabayashi S."/>
            <person name="Kume K."/>
            <person name="Takagi M."/>
            <person name="Nakayama T."/>
            <person name="Kamikawa R."/>
            <person name="Inagaki Y."/>
            <person name="Hashimoto T."/>
        </authorList>
    </citation>
    <scope>NUCLEOTIDE SEQUENCE [LARGE SCALE GENOMIC DNA]</scope>
    <source>
        <strain evidence="1">NY0173</strain>
    </source>
</reference>
<dbReference type="Proteomes" id="UP000265618">
    <property type="component" value="Unassembled WGS sequence"/>
</dbReference>